<name>X0ZJZ3_9ZZZZ</name>
<comment type="caution">
    <text evidence="1">The sequence shown here is derived from an EMBL/GenBank/DDBJ whole genome shotgun (WGS) entry which is preliminary data.</text>
</comment>
<dbReference type="EMBL" id="BART01008808">
    <property type="protein sequence ID" value="GAG58417.1"/>
    <property type="molecule type" value="Genomic_DNA"/>
</dbReference>
<accession>X0ZJZ3</accession>
<organism evidence="1">
    <name type="scientific">marine sediment metagenome</name>
    <dbReference type="NCBI Taxonomy" id="412755"/>
    <lineage>
        <taxon>unclassified sequences</taxon>
        <taxon>metagenomes</taxon>
        <taxon>ecological metagenomes</taxon>
    </lineage>
</organism>
<evidence type="ECO:0000313" key="1">
    <source>
        <dbReference type="EMBL" id="GAG58417.1"/>
    </source>
</evidence>
<dbReference type="AlphaFoldDB" id="X0ZJZ3"/>
<proteinExistence type="predicted"/>
<gene>
    <name evidence="1" type="ORF">S01H4_19714</name>
</gene>
<sequence>MAKNVEMKGILRIKINKPGERNVTYNAELILSDEDKFQLQQDLLTTELTLAVRTRK</sequence>
<reference evidence="1" key="1">
    <citation type="journal article" date="2014" name="Front. Microbiol.">
        <title>High frequency of phylogenetically diverse reductive dehalogenase-homologous genes in deep subseafloor sedimentary metagenomes.</title>
        <authorList>
            <person name="Kawai M."/>
            <person name="Futagami T."/>
            <person name="Toyoda A."/>
            <person name="Takaki Y."/>
            <person name="Nishi S."/>
            <person name="Hori S."/>
            <person name="Arai W."/>
            <person name="Tsubouchi T."/>
            <person name="Morono Y."/>
            <person name="Uchiyama I."/>
            <person name="Ito T."/>
            <person name="Fujiyama A."/>
            <person name="Inagaki F."/>
            <person name="Takami H."/>
        </authorList>
    </citation>
    <scope>NUCLEOTIDE SEQUENCE</scope>
    <source>
        <strain evidence="1">Expedition CK06-06</strain>
    </source>
</reference>
<protein>
    <submittedName>
        <fullName evidence="1">Uncharacterized protein</fullName>
    </submittedName>
</protein>